<accession>A0A4Z1KBZ4</accession>
<proteinExistence type="predicted"/>
<sequence length="162" mass="18977">MFETEMRLLSGMLHVAAWSSRAKVSYWIVIFEPDNFILHIFVQLRLIDVYQNYFAHRNAALIKLLCVIQVELAKMREFKVSSSRTKLPRQRIGETRWTELKSKKVLRSLPFPIYLYAGRQRPPPSWCVERDLMTEEDDSKRPKIQIGPASAPQRLYGVTPLL</sequence>
<evidence type="ECO:0000313" key="1">
    <source>
        <dbReference type="EMBL" id="TGO78847.1"/>
    </source>
</evidence>
<name>A0A4Z1KBZ4_9HELO</name>
<dbReference type="Proteomes" id="UP000297229">
    <property type="component" value="Unassembled WGS sequence"/>
</dbReference>
<reference evidence="1 2" key="1">
    <citation type="submission" date="2017-12" db="EMBL/GenBank/DDBJ databases">
        <title>Comparative genomics of Botrytis spp.</title>
        <authorList>
            <person name="Valero-Jimenez C.A."/>
            <person name="Tapia P."/>
            <person name="Veloso J."/>
            <person name="Silva-Moreno E."/>
            <person name="Staats M."/>
            <person name="Valdes J.H."/>
            <person name="Van Kan J.A.L."/>
        </authorList>
    </citation>
    <scope>NUCLEOTIDE SEQUENCE [LARGE SCALE GENOMIC DNA]</scope>
    <source>
        <strain evidence="1 2">Be9601</strain>
    </source>
</reference>
<gene>
    <name evidence="1" type="ORF">BELL_0052g00220</name>
</gene>
<organism evidence="1 2">
    <name type="scientific">Botrytis elliptica</name>
    <dbReference type="NCBI Taxonomy" id="278938"/>
    <lineage>
        <taxon>Eukaryota</taxon>
        <taxon>Fungi</taxon>
        <taxon>Dikarya</taxon>
        <taxon>Ascomycota</taxon>
        <taxon>Pezizomycotina</taxon>
        <taxon>Leotiomycetes</taxon>
        <taxon>Helotiales</taxon>
        <taxon>Sclerotiniaceae</taxon>
        <taxon>Botrytis</taxon>
    </lineage>
</organism>
<comment type="caution">
    <text evidence="1">The sequence shown here is derived from an EMBL/GenBank/DDBJ whole genome shotgun (WGS) entry which is preliminary data.</text>
</comment>
<protein>
    <submittedName>
        <fullName evidence="1">Uncharacterized protein</fullName>
    </submittedName>
</protein>
<dbReference type="AlphaFoldDB" id="A0A4Z1KBZ4"/>
<keyword evidence="2" id="KW-1185">Reference proteome</keyword>
<dbReference type="EMBL" id="PQXM01000052">
    <property type="protein sequence ID" value="TGO78847.1"/>
    <property type="molecule type" value="Genomic_DNA"/>
</dbReference>
<evidence type="ECO:0000313" key="2">
    <source>
        <dbReference type="Proteomes" id="UP000297229"/>
    </source>
</evidence>